<accession>A0A2R6AD48</accession>
<reference evidence="1 2" key="1">
    <citation type="submission" date="2017-04" db="EMBL/GenBank/DDBJ databases">
        <title>Novel microbial lineages endemic to geothermal iron-oxide mats fill important gaps in the evolutionary history of Archaea.</title>
        <authorList>
            <person name="Jay Z.J."/>
            <person name="Beam J.P."/>
            <person name="Dlakic M."/>
            <person name="Rusch D.B."/>
            <person name="Kozubal M.A."/>
            <person name="Inskeep W.P."/>
        </authorList>
    </citation>
    <scope>NUCLEOTIDE SEQUENCE [LARGE SCALE GENOMIC DNA]</scope>
    <source>
        <strain evidence="1">BE_D</strain>
    </source>
</reference>
<evidence type="ECO:0000313" key="1">
    <source>
        <dbReference type="EMBL" id="PSN84233.1"/>
    </source>
</evidence>
<name>A0A2R6AD48_9ARCH</name>
<organism evidence="1 2">
    <name type="scientific">Candidatus Marsarchaeota G1 archaeon BE_D</name>
    <dbReference type="NCBI Taxonomy" id="1978156"/>
    <lineage>
        <taxon>Archaea</taxon>
        <taxon>Candidatus Marsarchaeota</taxon>
        <taxon>Candidatus Marsarchaeota group 1</taxon>
    </lineage>
</organism>
<dbReference type="EMBL" id="NEXD01000083">
    <property type="protein sequence ID" value="PSN84233.1"/>
    <property type="molecule type" value="Genomic_DNA"/>
</dbReference>
<comment type="caution">
    <text evidence="1">The sequence shown here is derived from an EMBL/GenBank/DDBJ whole genome shotgun (WGS) entry which is preliminary data.</text>
</comment>
<protein>
    <submittedName>
        <fullName evidence="1">Uncharacterized protein</fullName>
    </submittedName>
</protein>
<gene>
    <name evidence="1" type="ORF">B9Q02_09670</name>
</gene>
<dbReference type="Proteomes" id="UP000240569">
    <property type="component" value="Unassembled WGS sequence"/>
</dbReference>
<evidence type="ECO:0000313" key="2">
    <source>
        <dbReference type="Proteomes" id="UP000240569"/>
    </source>
</evidence>
<sequence length="133" mass="14471">MPSKSLEALLVLSVTLALSFALLSQTTLKNDACGVNPLSEINLAIQTAVSAPFSNQSVKIPVSGLVVFKGNWVVFSGCYTSFANLVDPNHIIAYYNSTSIEYKIYFDSLFASTPATLSISYEKNVHKIVIKLF</sequence>
<proteinExistence type="predicted"/>
<dbReference type="AlphaFoldDB" id="A0A2R6AD48"/>